<evidence type="ECO:0000313" key="1">
    <source>
        <dbReference type="EMBL" id="MDR7088628.1"/>
    </source>
</evidence>
<dbReference type="InterPro" id="IPR003738">
    <property type="entry name" value="SRAP"/>
</dbReference>
<gene>
    <name evidence="1" type="ORF">J2X05_000631</name>
</gene>
<dbReference type="Pfam" id="PF02586">
    <property type="entry name" value="SRAP"/>
    <property type="match status" value="1"/>
</dbReference>
<dbReference type="SUPFAM" id="SSF143081">
    <property type="entry name" value="BB1717-like"/>
    <property type="match status" value="1"/>
</dbReference>
<sequence>MCGYVRRHVGPRTLKEFLSLLGMTGYYEDIQDDEPELKHFYPAFGGNANRRIEGLLIQQDGELKLVDATWWYDCQEVNGELEVGPRTTFNARNLASTYWKDAIHRRRGIVIATGIGEGKTIDGKDKHYLVTAERLMFLGAVYREFSGEHYSCAIITRDTHPRFEPYHDKAFPLFLPPNLDFLKLWLSDASDDHPQIVQLLANTRIFSDLSITPVKTFKGGVATGSTEYLKAD</sequence>
<protein>
    <submittedName>
        <fullName evidence="1">SOS response-associated peptidase YedK</fullName>
    </submittedName>
</protein>
<reference evidence="1 2" key="1">
    <citation type="submission" date="2023-07" db="EMBL/GenBank/DDBJ databases">
        <title>Sorghum-associated microbial communities from plants grown in Nebraska, USA.</title>
        <authorList>
            <person name="Schachtman D."/>
        </authorList>
    </citation>
    <scope>NUCLEOTIDE SEQUENCE [LARGE SCALE GENOMIC DNA]</scope>
    <source>
        <strain evidence="1 2">BE190</strain>
    </source>
</reference>
<dbReference type="Gene3D" id="3.90.1680.10">
    <property type="entry name" value="SOS response associated peptidase-like"/>
    <property type="match status" value="1"/>
</dbReference>
<dbReference type="InterPro" id="IPR036590">
    <property type="entry name" value="SRAP-like"/>
</dbReference>
<accession>A0ABU1UTX5</accession>
<name>A0ABU1UTX5_9GAMM</name>
<keyword evidence="2" id="KW-1185">Reference proteome</keyword>
<dbReference type="Proteomes" id="UP001253595">
    <property type="component" value="Unassembled WGS sequence"/>
</dbReference>
<dbReference type="EMBL" id="JAVDVX010000001">
    <property type="protein sequence ID" value="MDR7088628.1"/>
    <property type="molecule type" value="Genomic_DNA"/>
</dbReference>
<comment type="caution">
    <text evidence="1">The sequence shown here is derived from an EMBL/GenBank/DDBJ whole genome shotgun (WGS) entry which is preliminary data.</text>
</comment>
<evidence type="ECO:0000313" key="2">
    <source>
        <dbReference type="Proteomes" id="UP001253595"/>
    </source>
</evidence>
<organism evidence="1 2">
    <name type="scientific">Cellvibrio fibrivorans</name>
    <dbReference type="NCBI Taxonomy" id="126350"/>
    <lineage>
        <taxon>Bacteria</taxon>
        <taxon>Pseudomonadati</taxon>
        <taxon>Pseudomonadota</taxon>
        <taxon>Gammaproteobacteria</taxon>
        <taxon>Cellvibrionales</taxon>
        <taxon>Cellvibrionaceae</taxon>
        <taxon>Cellvibrio</taxon>
    </lineage>
</organism>
<dbReference type="RefSeq" id="WP_310068506.1">
    <property type="nucleotide sequence ID" value="NZ_JAVDVX010000001.1"/>
</dbReference>
<proteinExistence type="predicted"/>